<feature type="chain" id="PRO_5046380221" description="Apple domain-containing protein" evidence="3">
    <location>
        <begin position="22"/>
        <end position="355"/>
    </location>
</feature>
<dbReference type="Gene3D" id="3.50.4.10">
    <property type="entry name" value="Hepatocyte Growth Factor"/>
    <property type="match status" value="1"/>
</dbReference>
<gene>
    <name evidence="5" type="ORF">PEVE_00007345</name>
</gene>
<dbReference type="InterPro" id="IPR057774">
    <property type="entry name" value="D8C_UMOD/GP2/OIT3-like"/>
</dbReference>
<protein>
    <recommendedName>
        <fullName evidence="4">Apple domain-containing protein</fullName>
    </recommendedName>
</protein>
<dbReference type="EMBL" id="CALNXI010000149">
    <property type="protein sequence ID" value="CAH3020497.1"/>
    <property type="molecule type" value="Genomic_DNA"/>
</dbReference>
<keyword evidence="2" id="KW-1015">Disulfide bond</keyword>
<reference evidence="5 6" key="1">
    <citation type="submission" date="2022-05" db="EMBL/GenBank/DDBJ databases">
        <authorList>
            <consortium name="Genoscope - CEA"/>
            <person name="William W."/>
        </authorList>
    </citation>
    <scope>NUCLEOTIDE SEQUENCE [LARGE SCALE GENOMIC DNA]</scope>
</reference>
<evidence type="ECO:0000313" key="6">
    <source>
        <dbReference type="Proteomes" id="UP001159427"/>
    </source>
</evidence>
<dbReference type="InterPro" id="IPR003609">
    <property type="entry name" value="Pan_app"/>
</dbReference>
<feature type="domain" description="Apple" evidence="4">
    <location>
        <begin position="28"/>
        <end position="107"/>
    </location>
</feature>
<accession>A0ABN8M1F6</accession>
<organism evidence="5 6">
    <name type="scientific">Porites evermanni</name>
    <dbReference type="NCBI Taxonomy" id="104178"/>
    <lineage>
        <taxon>Eukaryota</taxon>
        <taxon>Metazoa</taxon>
        <taxon>Cnidaria</taxon>
        <taxon>Anthozoa</taxon>
        <taxon>Hexacorallia</taxon>
        <taxon>Scleractinia</taxon>
        <taxon>Fungiina</taxon>
        <taxon>Poritidae</taxon>
        <taxon>Porites</taxon>
    </lineage>
</organism>
<evidence type="ECO:0000256" key="3">
    <source>
        <dbReference type="SAM" id="SignalP"/>
    </source>
</evidence>
<sequence length="355" mass="40140">MKALKQIFCMSVISVLGQVHCAVVTPQCPSSGYEISILGWMLQGHIYKTMEANSPLDCLFACREDDRCQSFNWVISRLLCEFNNRTKEARSEDFVSDPNRFYFRRYKNRVPLGSIPELPAESCKEVMESEEQAVSGKYWLYTIKENIPVLAHCNMETFVLEQCCNYSKQCPNNVATLCCAKNRRCESSRVTSPLDLYAIRDILKEHVSMGHLGCVELHYVTALRTILDPVSCISDCPNYQNLTNGNRKVTHGSSPPLCDNSLNGWYRFQGNAGTKMPSSCVAPSKCSTHATGWLNGTHPSVQEGKVTKKVCFSWGSNCCRWSINIEVLNCGHFFLYHFKGTPPEHRCNLRYCGTD</sequence>
<dbReference type="PANTHER" id="PTHR36191">
    <property type="entry name" value="ENDO/EXONUCLEASE/PHOSPHATASE DOMAIN-CONTAINING PROTEIN-RELATED"/>
    <property type="match status" value="1"/>
</dbReference>
<name>A0ABN8M1F6_9CNID</name>
<evidence type="ECO:0000256" key="1">
    <source>
        <dbReference type="ARBA" id="ARBA00022729"/>
    </source>
</evidence>
<dbReference type="Pfam" id="PF23283">
    <property type="entry name" value="D8C_UMOD"/>
    <property type="match status" value="1"/>
</dbReference>
<evidence type="ECO:0000313" key="5">
    <source>
        <dbReference type="EMBL" id="CAH3020497.1"/>
    </source>
</evidence>
<evidence type="ECO:0000259" key="4">
    <source>
        <dbReference type="PROSITE" id="PS50948"/>
    </source>
</evidence>
<dbReference type="Pfam" id="PF00024">
    <property type="entry name" value="PAN_1"/>
    <property type="match status" value="1"/>
</dbReference>
<dbReference type="PANTHER" id="PTHR36191:SF4">
    <property type="entry name" value="VWFD DOMAIN-CONTAINING PROTEIN"/>
    <property type="match status" value="1"/>
</dbReference>
<proteinExistence type="predicted"/>
<comment type="caution">
    <text evidence="5">The sequence shown here is derived from an EMBL/GenBank/DDBJ whole genome shotgun (WGS) entry which is preliminary data.</text>
</comment>
<keyword evidence="6" id="KW-1185">Reference proteome</keyword>
<dbReference type="PROSITE" id="PS50948">
    <property type="entry name" value="PAN"/>
    <property type="match status" value="1"/>
</dbReference>
<keyword evidence="1 3" id="KW-0732">Signal</keyword>
<evidence type="ECO:0000256" key="2">
    <source>
        <dbReference type="ARBA" id="ARBA00023157"/>
    </source>
</evidence>
<feature type="signal peptide" evidence="3">
    <location>
        <begin position="1"/>
        <end position="21"/>
    </location>
</feature>
<dbReference type="Proteomes" id="UP001159427">
    <property type="component" value="Unassembled WGS sequence"/>
</dbReference>